<dbReference type="InterPro" id="IPR012340">
    <property type="entry name" value="NA-bd_OB-fold"/>
</dbReference>
<evidence type="ECO:0000259" key="2">
    <source>
        <dbReference type="Pfam" id="PF08646"/>
    </source>
</evidence>
<sequence>MSDTAFLCCTVLSVQDTSILYPSCSNCFSRVTFVSEEKSPRWSCLKCGRASEFAGYRYRLPLRVSKDCDVLGVTVFGNSLDSFFGAPAGQLHRFLTAIKESRGAQTAEWLLRKTLEDCFVGRCVRLGIKFPASVGEHRSTASLNCAPLAVSAKTEQYIAGKISLPSDGVFAVSVIQYLQSLLRVCAPSDGDGPREASLQSEQASYHDYTQLCPEGSCLHSSDADPANACFPLPVLQSPGLRSELGDSLGPSTPGQQGEPGHSLVLPSPAQGRRRLRRSVCDVSASKGSCRCSDGICARKRRVSVGQESGYSDNSRDGEATGSFSVPSVPDESWAHSLPKSFNHDALLAESFSTSFPQDNLQAGSSCSSSTKSPGSVCHRHPVHFRVVSGQTGSSTLPFGSDSPSRSCGPVFDSEGQGAWEKNMTATPEAVEHLFHTCEEAYNYSAELFDVSGLDRSDVCTSEKVPRRSRTSAHRYARPGLPLPALQSTPIVNRGARVTRRTPAACTQNQEESDRRHDPSFEGCHWETGSVIDSPIKCSIGEERCVSETSIVLTREEADWSRDLFIDP</sequence>
<feature type="region of interest" description="Disordered" evidence="1">
    <location>
        <begin position="391"/>
        <end position="410"/>
    </location>
</feature>
<proteinExistence type="predicted"/>
<dbReference type="InterPro" id="IPR013955">
    <property type="entry name" value="Rep_factor-A_C"/>
</dbReference>
<dbReference type="PANTHER" id="PTHR35537:SF1">
    <property type="entry name" value="DNA DAMAGE-INDUCED APOPTOSIS SUPPRESSOR PROTEIN"/>
    <property type="match status" value="1"/>
</dbReference>
<organism evidence="3 4">
    <name type="scientific">Coilia grayii</name>
    <name type="common">Gray's grenadier anchovy</name>
    <dbReference type="NCBI Taxonomy" id="363190"/>
    <lineage>
        <taxon>Eukaryota</taxon>
        <taxon>Metazoa</taxon>
        <taxon>Chordata</taxon>
        <taxon>Craniata</taxon>
        <taxon>Vertebrata</taxon>
        <taxon>Euteleostomi</taxon>
        <taxon>Actinopterygii</taxon>
        <taxon>Neopterygii</taxon>
        <taxon>Teleostei</taxon>
        <taxon>Clupei</taxon>
        <taxon>Clupeiformes</taxon>
        <taxon>Clupeoidei</taxon>
        <taxon>Engraulidae</taxon>
        <taxon>Coilinae</taxon>
        <taxon>Coilia</taxon>
    </lineage>
</organism>
<evidence type="ECO:0000313" key="3">
    <source>
        <dbReference type="EMBL" id="KAL2094769.1"/>
    </source>
</evidence>
<feature type="domain" description="Replication factor A C-terminal" evidence="2">
    <location>
        <begin position="8"/>
        <end position="97"/>
    </location>
</feature>
<evidence type="ECO:0000313" key="4">
    <source>
        <dbReference type="Proteomes" id="UP001591681"/>
    </source>
</evidence>
<dbReference type="EMBL" id="JBHFQA010000008">
    <property type="protein sequence ID" value="KAL2094769.1"/>
    <property type="molecule type" value="Genomic_DNA"/>
</dbReference>
<accession>A0ABD1K6J6</accession>
<dbReference type="Proteomes" id="UP001591681">
    <property type="component" value="Unassembled WGS sequence"/>
</dbReference>
<reference evidence="3 4" key="1">
    <citation type="submission" date="2024-09" db="EMBL/GenBank/DDBJ databases">
        <title>A chromosome-level genome assembly of Gray's grenadier anchovy, Coilia grayii.</title>
        <authorList>
            <person name="Fu Z."/>
        </authorList>
    </citation>
    <scope>NUCLEOTIDE SEQUENCE [LARGE SCALE GENOMIC DNA]</scope>
    <source>
        <strain evidence="3">G4</strain>
        <tissue evidence="3">Muscle</tissue>
    </source>
</reference>
<feature type="compositionally biased region" description="Polar residues" evidence="1">
    <location>
        <begin position="391"/>
        <end position="405"/>
    </location>
</feature>
<feature type="region of interest" description="Disordered" evidence="1">
    <location>
        <begin position="306"/>
        <end position="329"/>
    </location>
</feature>
<keyword evidence="4" id="KW-1185">Reference proteome</keyword>
<dbReference type="AlphaFoldDB" id="A0ABD1K6J6"/>
<dbReference type="SUPFAM" id="SSF50249">
    <property type="entry name" value="Nucleic acid-binding proteins"/>
    <property type="match status" value="1"/>
</dbReference>
<feature type="region of interest" description="Disordered" evidence="1">
    <location>
        <begin position="240"/>
        <end position="270"/>
    </location>
</feature>
<feature type="region of interest" description="Disordered" evidence="1">
    <location>
        <begin position="500"/>
        <end position="520"/>
    </location>
</feature>
<name>A0ABD1K6J6_9TELE</name>
<dbReference type="Pfam" id="PF08646">
    <property type="entry name" value="Rep_fac-A_C"/>
    <property type="match status" value="1"/>
</dbReference>
<dbReference type="PANTHER" id="PTHR35537">
    <property type="entry name" value="DNA DAMAGE-INDUCIBLE APOPTOSIS SUPPRESSOR PROTEIN DDIAS"/>
    <property type="match status" value="1"/>
</dbReference>
<evidence type="ECO:0000256" key="1">
    <source>
        <dbReference type="SAM" id="MobiDB-lite"/>
    </source>
</evidence>
<dbReference type="InterPro" id="IPR043522">
    <property type="entry name" value="DDIAS"/>
</dbReference>
<protein>
    <recommendedName>
        <fullName evidence="2">Replication factor A C-terminal domain-containing protein</fullName>
    </recommendedName>
</protein>
<dbReference type="Gene3D" id="2.40.50.140">
    <property type="entry name" value="Nucleic acid-binding proteins"/>
    <property type="match status" value="1"/>
</dbReference>
<gene>
    <name evidence="3" type="ORF">ACEWY4_009488</name>
</gene>
<comment type="caution">
    <text evidence="3">The sequence shown here is derived from an EMBL/GenBank/DDBJ whole genome shotgun (WGS) entry which is preliminary data.</text>
</comment>